<feature type="region of interest" description="Disordered" evidence="1">
    <location>
        <begin position="147"/>
        <end position="196"/>
    </location>
</feature>
<sequence>MLPSRGAAAAAAAATAAAAAASERGAPGYCMAAICSTRRLWQRGDSPPAAKTAASAATGDFIRTTRNASSASNAGGVVRRWCRCRSSNSSRSCGSHRWFSVLRDPQPLQRVLAELAAAEAVEQDSNKSSSENLQDLEEGHDEFYRSSFHEEDESCPNNYANISSNRSSSISSGNNNSRSRPGANSNLEREESDGDPPIQVHAEIVLSREQQEMLAAEEATAAAASAADRQQRFLHSVTAAETTEGGLRTALQQSFEALLPPHVAAAADEADGFVWSEADDASLTPAQRFYRDNRELLLQRAEQYLRGKQAAAAAAAAGGDAAAAEEEEWDDAAKTVEEDWKAYFNPVYKQPKGFRWPVADAPESAAASTPPVYATLQQ</sequence>
<evidence type="ECO:0000313" key="2">
    <source>
        <dbReference type="EMBL" id="CDJ33636.1"/>
    </source>
</evidence>
<feature type="compositionally biased region" description="Low complexity" evidence="1">
    <location>
        <begin position="157"/>
        <end position="186"/>
    </location>
</feature>
<dbReference type="Proteomes" id="UP000030744">
    <property type="component" value="Unassembled WGS sequence"/>
</dbReference>
<proteinExistence type="predicted"/>
<dbReference type="GeneID" id="25380182"/>
<dbReference type="OrthoDB" id="21330at2759"/>
<evidence type="ECO:0000313" key="3">
    <source>
        <dbReference type="Proteomes" id="UP000030744"/>
    </source>
</evidence>
<dbReference type="VEuPathDB" id="ToxoDB:EMH_0055240"/>
<dbReference type="EMBL" id="HG685474">
    <property type="protein sequence ID" value="CDJ33636.1"/>
    <property type="molecule type" value="Genomic_DNA"/>
</dbReference>
<organism evidence="2 3">
    <name type="scientific">Eimeria mitis</name>
    <dbReference type="NCBI Taxonomy" id="44415"/>
    <lineage>
        <taxon>Eukaryota</taxon>
        <taxon>Sar</taxon>
        <taxon>Alveolata</taxon>
        <taxon>Apicomplexa</taxon>
        <taxon>Conoidasida</taxon>
        <taxon>Coccidia</taxon>
        <taxon>Eucoccidiorida</taxon>
        <taxon>Eimeriorina</taxon>
        <taxon>Eimeriidae</taxon>
        <taxon>Eimeria</taxon>
    </lineage>
</organism>
<dbReference type="RefSeq" id="XP_013356200.1">
    <property type="nucleotide sequence ID" value="XM_013500746.1"/>
</dbReference>
<evidence type="ECO:0000256" key="1">
    <source>
        <dbReference type="SAM" id="MobiDB-lite"/>
    </source>
</evidence>
<name>U6K9Z5_9EIME</name>
<reference evidence="2" key="2">
    <citation type="submission" date="2013-10" db="EMBL/GenBank/DDBJ databases">
        <authorList>
            <person name="Aslett M."/>
        </authorList>
    </citation>
    <scope>NUCLEOTIDE SEQUENCE [LARGE SCALE GENOMIC DNA]</scope>
    <source>
        <strain evidence="2">Houghton</strain>
    </source>
</reference>
<gene>
    <name evidence="2" type="ORF">EMH_0055240</name>
</gene>
<accession>U6K9Z5</accession>
<reference evidence="2" key="1">
    <citation type="submission" date="2013-10" db="EMBL/GenBank/DDBJ databases">
        <title>Genomic analysis of the causative agents of coccidiosis in chickens.</title>
        <authorList>
            <person name="Reid A.J."/>
            <person name="Blake D."/>
            <person name="Billington K."/>
            <person name="Browne H."/>
            <person name="Dunn M."/>
            <person name="Hung S."/>
            <person name="Kawahara F."/>
            <person name="Miranda-Saavedra D."/>
            <person name="Mourier T."/>
            <person name="Nagra H."/>
            <person name="Otto T.D."/>
            <person name="Rawlings N."/>
            <person name="Sanchez A."/>
            <person name="Sanders M."/>
            <person name="Subramaniam C."/>
            <person name="Tay Y."/>
            <person name="Dear P."/>
            <person name="Doerig C."/>
            <person name="Gruber A."/>
            <person name="Parkinson J."/>
            <person name="Shirley M."/>
            <person name="Wan K.L."/>
            <person name="Berriman M."/>
            <person name="Tomley F."/>
            <person name="Pain A."/>
        </authorList>
    </citation>
    <scope>NUCLEOTIDE SEQUENCE [LARGE SCALE GENOMIC DNA]</scope>
    <source>
        <strain evidence="2">Houghton</strain>
    </source>
</reference>
<keyword evidence="3" id="KW-1185">Reference proteome</keyword>
<dbReference type="AlphaFoldDB" id="U6K9Z5"/>
<protein>
    <submittedName>
        <fullName evidence="2">Uncharacterized protein</fullName>
    </submittedName>
</protein>